<reference evidence="2" key="1">
    <citation type="submission" date="2024-03" db="EMBL/GenBank/DDBJ databases">
        <title>WGS assembly of Saponaria officinalis var. Norfolk2.</title>
        <authorList>
            <person name="Jenkins J."/>
            <person name="Shu S."/>
            <person name="Grimwood J."/>
            <person name="Barry K."/>
            <person name="Goodstein D."/>
            <person name="Schmutz J."/>
            <person name="Leebens-Mack J."/>
            <person name="Osbourn A."/>
        </authorList>
    </citation>
    <scope>NUCLEOTIDE SEQUENCE [LARGE SCALE GENOMIC DNA]</scope>
    <source>
        <strain evidence="2">JIC</strain>
    </source>
</reference>
<proteinExistence type="predicted"/>
<dbReference type="EMBL" id="JBDFQZ010000003">
    <property type="protein sequence ID" value="KAK9742903.1"/>
    <property type="molecule type" value="Genomic_DNA"/>
</dbReference>
<dbReference type="PANTHER" id="PTHR39741">
    <property type="entry name" value="F-BOX DOMAIN CONTAINING PROTEIN, EXPRESSED"/>
    <property type="match status" value="1"/>
</dbReference>
<name>A0AAW1MA41_SAPOF</name>
<dbReference type="InterPro" id="IPR055336">
    <property type="entry name" value="At4g00755-like"/>
</dbReference>
<dbReference type="PANTHER" id="PTHR39741:SF14">
    <property type="entry name" value="F-BOX DOMAIN-CONTAINING PROTEIN"/>
    <property type="match status" value="1"/>
</dbReference>
<feature type="domain" description="F-box" evidence="1">
    <location>
        <begin position="12"/>
        <end position="53"/>
    </location>
</feature>
<dbReference type="SMART" id="SM00256">
    <property type="entry name" value="FBOX"/>
    <property type="match status" value="1"/>
</dbReference>
<dbReference type="Pfam" id="PF12937">
    <property type="entry name" value="F-box-like"/>
    <property type="match status" value="1"/>
</dbReference>
<sequence>MDDVNWDFLNLLNPDVACKILTCLDDPGDIVRASSVSRVWRDFIIENGISKRLCLRLFPQLSAIDRIVEISTTRQQNCSEAGCSRSAELQHFIEEHRVFSTLARRLSSFEVGECISDAIQATSTDNYPEEGVFNTLEPRDLIGYRTSYWSSTGKNDPEVPEMLTYKLVSEFCVITEVNIQPFQAFFQENSPIYSAKAVRFRMGYRVLVDEEEDEFAKGHLGEPFTDKHFVWTYTSKEFPMAQENRLQNFKLPEPVLCMGAFVQVELLGRVQRQEADGKLYICVAHVQVLGQSLAPVFNVVNTLETPGRFLLMFNPEAEFSALPSTCEEPREVTVTPEVVQTPVRGWEHILNMLRGVWGNDSEDEHHDSDDNMPED</sequence>
<dbReference type="Proteomes" id="UP001443914">
    <property type="component" value="Unassembled WGS sequence"/>
</dbReference>
<evidence type="ECO:0000313" key="2">
    <source>
        <dbReference type="EMBL" id="KAK9742903.1"/>
    </source>
</evidence>
<organism evidence="2 3">
    <name type="scientific">Saponaria officinalis</name>
    <name type="common">Common soapwort</name>
    <name type="synonym">Lychnis saponaria</name>
    <dbReference type="NCBI Taxonomy" id="3572"/>
    <lineage>
        <taxon>Eukaryota</taxon>
        <taxon>Viridiplantae</taxon>
        <taxon>Streptophyta</taxon>
        <taxon>Embryophyta</taxon>
        <taxon>Tracheophyta</taxon>
        <taxon>Spermatophyta</taxon>
        <taxon>Magnoliopsida</taxon>
        <taxon>eudicotyledons</taxon>
        <taxon>Gunneridae</taxon>
        <taxon>Pentapetalae</taxon>
        <taxon>Caryophyllales</taxon>
        <taxon>Caryophyllaceae</taxon>
        <taxon>Caryophylleae</taxon>
        <taxon>Saponaria</taxon>
    </lineage>
</organism>
<dbReference type="InterPro" id="IPR036047">
    <property type="entry name" value="F-box-like_dom_sf"/>
</dbReference>
<dbReference type="Gene3D" id="1.20.1280.50">
    <property type="match status" value="1"/>
</dbReference>
<evidence type="ECO:0000313" key="3">
    <source>
        <dbReference type="Proteomes" id="UP001443914"/>
    </source>
</evidence>
<evidence type="ECO:0000259" key="1">
    <source>
        <dbReference type="SMART" id="SM00256"/>
    </source>
</evidence>
<comment type="caution">
    <text evidence="2">The sequence shown here is derived from an EMBL/GenBank/DDBJ whole genome shotgun (WGS) entry which is preliminary data.</text>
</comment>
<gene>
    <name evidence="2" type="ORF">RND81_03G204500</name>
</gene>
<accession>A0AAW1MA41</accession>
<keyword evidence="3" id="KW-1185">Reference proteome</keyword>
<protein>
    <recommendedName>
        <fullName evidence="1">F-box domain-containing protein</fullName>
    </recommendedName>
</protein>
<dbReference type="SUPFAM" id="SSF81383">
    <property type="entry name" value="F-box domain"/>
    <property type="match status" value="1"/>
</dbReference>
<dbReference type="InterPro" id="IPR001810">
    <property type="entry name" value="F-box_dom"/>
</dbReference>
<dbReference type="AlphaFoldDB" id="A0AAW1MA41"/>